<keyword evidence="5 7" id="KW-0472">Membrane</keyword>
<organism evidence="10 11">
    <name type="scientific">Candidatus Caccousia avicola</name>
    <dbReference type="NCBI Taxonomy" id="2840721"/>
    <lineage>
        <taxon>Bacteria</taxon>
        <taxon>Bacillati</taxon>
        <taxon>Bacillota</taxon>
        <taxon>Clostridia</taxon>
        <taxon>Eubacteriales</taxon>
        <taxon>Oscillospiraceae</taxon>
        <taxon>Oscillospiraceae incertae sedis</taxon>
        <taxon>Candidatus Caccousia</taxon>
    </lineage>
</organism>
<feature type="domain" description="ABC3 transporter permease C-terminal" evidence="8">
    <location>
        <begin position="311"/>
        <end position="440"/>
    </location>
</feature>
<feature type="domain" description="MacB-like periplasmic core" evidence="9">
    <location>
        <begin position="21"/>
        <end position="145"/>
    </location>
</feature>
<dbReference type="AlphaFoldDB" id="A0A9D1ANP4"/>
<dbReference type="InterPro" id="IPR050250">
    <property type="entry name" value="Macrolide_Exporter_MacB"/>
</dbReference>
<evidence type="ECO:0000259" key="8">
    <source>
        <dbReference type="Pfam" id="PF02687"/>
    </source>
</evidence>
<feature type="transmembrane region" description="Helical" evidence="7">
    <location>
        <begin position="21"/>
        <end position="45"/>
    </location>
</feature>
<keyword evidence="3 7" id="KW-0812">Transmembrane</keyword>
<reference evidence="10" key="1">
    <citation type="submission" date="2020-10" db="EMBL/GenBank/DDBJ databases">
        <authorList>
            <person name="Gilroy R."/>
        </authorList>
    </citation>
    <scope>NUCLEOTIDE SEQUENCE</scope>
    <source>
        <strain evidence="10">ChiSxjej1B13-7958</strain>
    </source>
</reference>
<keyword evidence="2" id="KW-1003">Cell membrane</keyword>
<dbReference type="EMBL" id="DVGZ01000109">
    <property type="protein sequence ID" value="HIR47946.1"/>
    <property type="molecule type" value="Genomic_DNA"/>
</dbReference>
<reference evidence="10" key="2">
    <citation type="journal article" date="2021" name="PeerJ">
        <title>Extensive microbial diversity within the chicken gut microbiome revealed by metagenomics and culture.</title>
        <authorList>
            <person name="Gilroy R."/>
            <person name="Ravi A."/>
            <person name="Getino M."/>
            <person name="Pursley I."/>
            <person name="Horton D.L."/>
            <person name="Alikhan N.F."/>
            <person name="Baker D."/>
            <person name="Gharbi K."/>
            <person name="Hall N."/>
            <person name="Watson M."/>
            <person name="Adriaenssens E.M."/>
            <person name="Foster-Nyarko E."/>
            <person name="Jarju S."/>
            <person name="Secka A."/>
            <person name="Antonio M."/>
            <person name="Oren A."/>
            <person name="Chaudhuri R.R."/>
            <person name="La Ragione R."/>
            <person name="Hildebrand F."/>
            <person name="Pallen M.J."/>
        </authorList>
    </citation>
    <scope>NUCLEOTIDE SEQUENCE</scope>
    <source>
        <strain evidence="10">ChiSxjej1B13-7958</strain>
    </source>
</reference>
<dbReference type="InterPro" id="IPR025857">
    <property type="entry name" value="MacB_PCD"/>
</dbReference>
<feature type="transmembrane region" description="Helical" evidence="7">
    <location>
        <begin position="406"/>
        <end position="431"/>
    </location>
</feature>
<comment type="similarity">
    <text evidence="6">Belongs to the ABC-4 integral membrane protein family.</text>
</comment>
<evidence type="ECO:0000256" key="4">
    <source>
        <dbReference type="ARBA" id="ARBA00022989"/>
    </source>
</evidence>
<evidence type="ECO:0000256" key="6">
    <source>
        <dbReference type="ARBA" id="ARBA00038076"/>
    </source>
</evidence>
<evidence type="ECO:0000259" key="9">
    <source>
        <dbReference type="Pfam" id="PF12704"/>
    </source>
</evidence>
<dbReference type="Pfam" id="PF02687">
    <property type="entry name" value="FtsX"/>
    <property type="match status" value="1"/>
</dbReference>
<feature type="transmembrane region" description="Helical" evidence="7">
    <location>
        <begin position="306"/>
        <end position="332"/>
    </location>
</feature>
<accession>A0A9D1ANP4</accession>
<feature type="transmembrane region" description="Helical" evidence="7">
    <location>
        <begin position="362"/>
        <end position="386"/>
    </location>
</feature>
<evidence type="ECO:0000256" key="7">
    <source>
        <dbReference type="SAM" id="Phobius"/>
    </source>
</evidence>
<evidence type="ECO:0000313" key="10">
    <source>
        <dbReference type="EMBL" id="HIR47946.1"/>
    </source>
</evidence>
<evidence type="ECO:0000313" key="11">
    <source>
        <dbReference type="Proteomes" id="UP000824242"/>
    </source>
</evidence>
<dbReference type="PANTHER" id="PTHR30572">
    <property type="entry name" value="MEMBRANE COMPONENT OF TRANSPORTER-RELATED"/>
    <property type="match status" value="1"/>
</dbReference>
<dbReference type="GO" id="GO:0022857">
    <property type="term" value="F:transmembrane transporter activity"/>
    <property type="evidence" value="ECO:0007669"/>
    <property type="project" value="TreeGrafter"/>
</dbReference>
<protein>
    <submittedName>
        <fullName evidence="10">ABC transporter permease</fullName>
    </submittedName>
</protein>
<evidence type="ECO:0000256" key="3">
    <source>
        <dbReference type="ARBA" id="ARBA00022692"/>
    </source>
</evidence>
<dbReference type="PANTHER" id="PTHR30572:SF4">
    <property type="entry name" value="ABC TRANSPORTER PERMEASE YTRF"/>
    <property type="match status" value="1"/>
</dbReference>
<proteinExistence type="inferred from homology"/>
<gene>
    <name evidence="10" type="ORF">IAB89_09900</name>
</gene>
<keyword evidence="4 7" id="KW-1133">Transmembrane helix</keyword>
<sequence>MKIKDMMAMSLKNLLKRKVRTCLTVAGVLIGTCAIVVMLSIGLGLTEGMNQSLQQMGDITMIQIYNYNQSAEGTKLDDAAIDSIRSLEHVTAVTPIYDLPWGACAISSGKYRYDGMVYGLDLTALEKMGYTLDDGAFPDESQAGNTILFSRESLYSFYNTKKKSNNRVNQYPDANGNIPDPYVDPLSDKLEVQVLTNEGELYGRPIRLQSTALLTSDYSRNPPTSYSAFIDISLAKELTELYNKANKVRTDPQNKGINYSQAVIKAESVEYVQELETAIHDMGFTDTYSMENVRGPVEEMMNMIQLVLGGIGAVSLIVAALGIINTMIMSIYERTREIGVMKVLGCVVGNIRVMFLMEAGMIGLMGGLVGLVISYAASAVINYFAASGDGNVLSGMLGMMSTGTPISVIPPWLAAGSVVFAVGVGVLSGILPANRAVKISALTAIKQE</sequence>
<comment type="caution">
    <text evidence="10">The sequence shown here is derived from an EMBL/GenBank/DDBJ whole genome shotgun (WGS) entry which is preliminary data.</text>
</comment>
<dbReference type="Proteomes" id="UP000824242">
    <property type="component" value="Unassembled WGS sequence"/>
</dbReference>
<evidence type="ECO:0000256" key="1">
    <source>
        <dbReference type="ARBA" id="ARBA00004651"/>
    </source>
</evidence>
<comment type="subcellular location">
    <subcellularLocation>
        <location evidence="1">Cell membrane</location>
        <topology evidence="1">Multi-pass membrane protein</topology>
    </subcellularLocation>
</comment>
<dbReference type="InterPro" id="IPR003838">
    <property type="entry name" value="ABC3_permease_C"/>
</dbReference>
<evidence type="ECO:0000256" key="2">
    <source>
        <dbReference type="ARBA" id="ARBA00022475"/>
    </source>
</evidence>
<dbReference type="GO" id="GO:0005886">
    <property type="term" value="C:plasma membrane"/>
    <property type="evidence" value="ECO:0007669"/>
    <property type="project" value="UniProtKB-SubCell"/>
</dbReference>
<evidence type="ECO:0000256" key="5">
    <source>
        <dbReference type="ARBA" id="ARBA00023136"/>
    </source>
</evidence>
<dbReference type="Pfam" id="PF12704">
    <property type="entry name" value="MacB_PCD"/>
    <property type="match status" value="1"/>
</dbReference>
<name>A0A9D1ANP4_9FIRM</name>